<reference evidence="2" key="1">
    <citation type="journal article" date="2019" name="Int. J. Biol. Macromol.">
        <title>The complete mitochondrial genomes of five important medicinal Ganoderma species: Features, evolution, and phylogeny.</title>
        <authorList>
            <person name="Li Q."/>
            <person name="Xiang D."/>
            <person name="Wan Y."/>
            <person name="Wu Q."/>
            <person name="Wu X."/>
            <person name="Ma C."/>
            <person name="Song Y."/>
            <person name="Zhao G."/>
            <person name="Huang W."/>
        </authorList>
    </citation>
    <scope>NUCLEOTIDE SEQUENCE</scope>
</reference>
<sequence length="104" mass="12395">MLYELVLVLFMYINYIYNSFNNYQYELDLSKIYNFTFLQLFMLLLTPFVLFLNSVLINLPSLNIFGTVYCQPDNDIPTQNTDEQVNSNHQEALLDKQKSANKYW</sequence>
<evidence type="ECO:0000256" key="1">
    <source>
        <dbReference type="SAM" id="Phobius"/>
    </source>
</evidence>
<keyword evidence="2" id="KW-0496">Mitochondrion</keyword>
<organism evidence="2">
    <name type="scientific">Ganoderma leucocontextum</name>
    <dbReference type="NCBI Taxonomy" id="1566825"/>
    <lineage>
        <taxon>Eukaryota</taxon>
        <taxon>Fungi</taxon>
        <taxon>Dikarya</taxon>
        <taxon>Basidiomycota</taxon>
        <taxon>Agaricomycotina</taxon>
        <taxon>Agaricomycetes</taxon>
        <taxon>Polyporales</taxon>
        <taxon>Polyporaceae</taxon>
        <taxon>Ganoderma</taxon>
    </lineage>
</organism>
<proteinExistence type="predicted"/>
<geneLocation type="mitochondrion" evidence="2"/>
<keyword evidence="1" id="KW-1133">Transmembrane helix</keyword>
<name>A0A2S1WBI9_9APHY</name>
<keyword evidence="1" id="KW-0472">Membrane</keyword>
<evidence type="ECO:0008006" key="3">
    <source>
        <dbReference type="Google" id="ProtNLM"/>
    </source>
</evidence>
<accession>A0A2S1WBI9</accession>
<dbReference type="AlphaFoldDB" id="A0A2S1WBI9"/>
<dbReference type="GeneID" id="36953341"/>
<keyword evidence="1" id="KW-0812">Transmembrane</keyword>
<dbReference type="EMBL" id="MH252534">
    <property type="protein sequence ID" value="AWJ63945.1"/>
    <property type="molecule type" value="Genomic_DNA"/>
</dbReference>
<protein>
    <recommendedName>
        <fullName evidence="3">Transmembrane protein</fullName>
    </recommendedName>
</protein>
<evidence type="ECO:0000313" key="2">
    <source>
        <dbReference type="EMBL" id="AWJ63945.1"/>
    </source>
</evidence>
<dbReference type="RefSeq" id="YP_009493150.1">
    <property type="nucleotide sequence ID" value="NC_037937.1"/>
</dbReference>
<feature type="transmembrane region" description="Helical" evidence="1">
    <location>
        <begin position="32"/>
        <end position="52"/>
    </location>
</feature>
<gene>
    <name evidence="2" type="primary">orf104</name>
</gene>